<dbReference type="InterPro" id="IPR003413">
    <property type="entry name" value="T2SS_GspI_C"/>
</dbReference>
<dbReference type="InterPro" id="IPR012902">
    <property type="entry name" value="N_methyl_site"/>
</dbReference>
<keyword evidence="3" id="KW-1003">Cell membrane</keyword>
<evidence type="ECO:0000256" key="6">
    <source>
        <dbReference type="ARBA" id="ARBA00022692"/>
    </source>
</evidence>
<keyword evidence="7 9" id="KW-1133">Transmembrane helix</keyword>
<feature type="domain" description="Type II secretion system protein GspI C-terminal" evidence="10">
    <location>
        <begin position="43"/>
        <end position="115"/>
    </location>
</feature>
<proteinExistence type="inferred from homology"/>
<accession>A0A7Y0BN51</accession>
<evidence type="ECO:0000256" key="1">
    <source>
        <dbReference type="ARBA" id="ARBA00004377"/>
    </source>
</evidence>
<dbReference type="GO" id="GO:0015628">
    <property type="term" value="P:protein secretion by the type II secretion system"/>
    <property type="evidence" value="ECO:0007669"/>
    <property type="project" value="UniProtKB-UniRule"/>
</dbReference>
<dbReference type="PROSITE" id="PS00409">
    <property type="entry name" value="PROKAR_NTER_METHYL"/>
    <property type="match status" value="1"/>
</dbReference>
<feature type="transmembrane region" description="Helical" evidence="9">
    <location>
        <begin position="12"/>
        <end position="30"/>
    </location>
</feature>
<dbReference type="NCBIfam" id="TIGR02532">
    <property type="entry name" value="IV_pilin_GFxxxE"/>
    <property type="match status" value="1"/>
</dbReference>
<dbReference type="PANTHER" id="PTHR38779">
    <property type="entry name" value="TYPE II SECRETION SYSTEM PROTEIN I-RELATED"/>
    <property type="match status" value="1"/>
</dbReference>
<dbReference type="EMBL" id="JABBGM010000001">
    <property type="protein sequence ID" value="NML92776.1"/>
    <property type="molecule type" value="Genomic_DNA"/>
</dbReference>
<dbReference type="GO" id="GO:0015627">
    <property type="term" value="C:type II protein secretion system complex"/>
    <property type="evidence" value="ECO:0007669"/>
    <property type="project" value="UniProtKB-UniRule"/>
</dbReference>
<sequence>MPRPEADRGFTLLELLVALAVFAVAALALIRLEGASLRQTADLDQRLLREVVAQNMANEILTDPLPPGEGAASGTIRNAGRQFQWQRSVARDSALGVLAISLSVREVTPGRQSQATTLRFARVPAA</sequence>
<dbReference type="Pfam" id="PF07963">
    <property type="entry name" value="N_methyl"/>
    <property type="match status" value="1"/>
</dbReference>
<organism evidence="11 12">
    <name type="scientific">Novosphingobium olei</name>
    <dbReference type="NCBI Taxonomy" id="2728851"/>
    <lineage>
        <taxon>Bacteria</taxon>
        <taxon>Pseudomonadati</taxon>
        <taxon>Pseudomonadota</taxon>
        <taxon>Alphaproteobacteria</taxon>
        <taxon>Sphingomonadales</taxon>
        <taxon>Sphingomonadaceae</taxon>
        <taxon>Novosphingobium</taxon>
    </lineage>
</organism>
<comment type="function">
    <text evidence="9">Component of the type II secretion system required for the energy-dependent secretion of extracellular factors such as proteases and toxins from the periplasm.</text>
</comment>
<evidence type="ECO:0000256" key="9">
    <source>
        <dbReference type="RuleBase" id="RU368030"/>
    </source>
</evidence>
<evidence type="ECO:0000256" key="2">
    <source>
        <dbReference type="ARBA" id="ARBA00008358"/>
    </source>
</evidence>
<dbReference type="GO" id="GO:0005886">
    <property type="term" value="C:plasma membrane"/>
    <property type="evidence" value="ECO:0007669"/>
    <property type="project" value="UniProtKB-SubCell"/>
</dbReference>
<comment type="similarity">
    <text evidence="2 9">Belongs to the GSP I family.</text>
</comment>
<keyword evidence="8 9" id="KW-0472">Membrane</keyword>
<dbReference type="Gene3D" id="3.30.1300.30">
    <property type="entry name" value="GSPII I/J protein-like"/>
    <property type="match status" value="1"/>
</dbReference>
<evidence type="ECO:0000256" key="8">
    <source>
        <dbReference type="ARBA" id="ARBA00023136"/>
    </source>
</evidence>
<gene>
    <name evidence="11" type="primary">gspI</name>
    <name evidence="11" type="ORF">HHL27_03685</name>
</gene>
<evidence type="ECO:0000313" key="11">
    <source>
        <dbReference type="EMBL" id="NML92776.1"/>
    </source>
</evidence>
<dbReference type="PANTHER" id="PTHR38779:SF2">
    <property type="entry name" value="TYPE II SECRETION SYSTEM PROTEIN I-RELATED"/>
    <property type="match status" value="1"/>
</dbReference>
<dbReference type="AlphaFoldDB" id="A0A7Y0BN51"/>
<evidence type="ECO:0000256" key="4">
    <source>
        <dbReference type="ARBA" id="ARBA00022481"/>
    </source>
</evidence>
<dbReference type="InterPro" id="IPR045584">
    <property type="entry name" value="Pilin-like"/>
</dbReference>
<keyword evidence="6 9" id="KW-0812">Transmembrane</keyword>
<dbReference type="RefSeq" id="WP_169491982.1">
    <property type="nucleotide sequence ID" value="NZ_JABBGM010000001.1"/>
</dbReference>
<evidence type="ECO:0000256" key="7">
    <source>
        <dbReference type="ARBA" id="ARBA00022989"/>
    </source>
</evidence>
<comment type="PTM">
    <text evidence="9">Cleaved by prepilin peptidase.</text>
</comment>
<dbReference type="SUPFAM" id="SSF54523">
    <property type="entry name" value="Pili subunits"/>
    <property type="match status" value="1"/>
</dbReference>
<comment type="caution">
    <text evidence="11">The sequence shown here is derived from an EMBL/GenBank/DDBJ whole genome shotgun (WGS) entry which is preliminary data.</text>
</comment>
<dbReference type="Proteomes" id="UP000583556">
    <property type="component" value="Unassembled WGS sequence"/>
</dbReference>
<evidence type="ECO:0000259" key="10">
    <source>
        <dbReference type="Pfam" id="PF02501"/>
    </source>
</evidence>
<keyword evidence="4 9" id="KW-0488">Methylation</keyword>
<comment type="subcellular location">
    <subcellularLocation>
        <location evidence="1 9">Cell inner membrane</location>
        <topology evidence="1 9">Single-pass membrane protein</topology>
    </subcellularLocation>
</comment>
<name>A0A7Y0BN51_9SPHN</name>
<reference evidence="11 12" key="1">
    <citation type="submission" date="2020-04" db="EMBL/GenBank/DDBJ databases">
        <title>Novosphingobium sp. TW-4 isolated from soil.</title>
        <authorList>
            <person name="Dahal R.H."/>
            <person name="Chaudhary D.K."/>
        </authorList>
    </citation>
    <scope>NUCLEOTIDE SEQUENCE [LARGE SCALE GENOMIC DNA]</scope>
    <source>
        <strain evidence="11 12">TW-4</strain>
    </source>
</reference>
<dbReference type="NCBIfam" id="TIGR01707">
    <property type="entry name" value="gspI"/>
    <property type="match status" value="1"/>
</dbReference>
<comment type="subunit">
    <text evidence="9">Type II secretion is composed of four main components: the outer membrane complex, the inner membrane complex, the cytoplasmic secretion ATPase and the periplasm-spanning pseudopilus.</text>
</comment>
<dbReference type="InterPro" id="IPR010052">
    <property type="entry name" value="T2SS_protein-GspI"/>
</dbReference>
<keyword evidence="5 9" id="KW-0997">Cell inner membrane</keyword>
<evidence type="ECO:0000256" key="5">
    <source>
        <dbReference type="ARBA" id="ARBA00022519"/>
    </source>
</evidence>
<evidence type="ECO:0000256" key="3">
    <source>
        <dbReference type="ARBA" id="ARBA00022475"/>
    </source>
</evidence>
<dbReference type="Pfam" id="PF02501">
    <property type="entry name" value="T2SSI"/>
    <property type="match status" value="1"/>
</dbReference>
<evidence type="ECO:0000313" key="12">
    <source>
        <dbReference type="Proteomes" id="UP000583556"/>
    </source>
</evidence>
<protein>
    <recommendedName>
        <fullName evidence="9">Type II secretion system protein I</fullName>
        <shortName evidence="9">T2SS minor pseudopilin I</shortName>
    </recommendedName>
</protein>
<keyword evidence="12" id="KW-1185">Reference proteome</keyword>